<reference evidence="1 2" key="1">
    <citation type="submission" date="2018-08" db="EMBL/GenBank/DDBJ databases">
        <title>Altererythrobacter sp.Ery1 and Ery12, the genome sequencing of novel strains in genus Alterythrobacter.</title>
        <authorList>
            <person name="Cheng H."/>
            <person name="Wu Y.-H."/>
            <person name="Fang C."/>
            <person name="Xu X.-W."/>
        </authorList>
    </citation>
    <scope>NUCLEOTIDE SEQUENCE [LARGE SCALE GENOMIC DNA]</scope>
    <source>
        <strain evidence="1 2">Ery1</strain>
    </source>
</reference>
<dbReference type="Gene3D" id="1.10.238.160">
    <property type="match status" value="1"/>
</dbReference>
<evidence type="ECO:0000313" key="1">
    <source>
        <dbReference type="EMBL" id="RIV78760.1"/>
    </source>
</evidence>
<dbReference type="InterPro" id="IPR010260">
    <property type="entry name" value="AlpA"/>
</dbReference>
<dbReference type="Proteomes" id="UP000285092">
    <property type="component" value="Unassembled WGS sequence"/>
</dbReference>
<sequence>MPPDQDQLLTVTDVLNVTGFKSRTTIYRRVRKGSFPCPYHIGAGKIRWRSGDVEEWLNSLQPRRY</sequence>
<dbReference type="EMBL" id="QXFK01000015">
    <property type="protein sequence ID" value="RIV78760.1"/>
    <property type="molecule type" value="Genomic_DNA"/>
</dbReference>
<dbReference type="Pfam" id="PF05930">
    <property type="entry name" value="Phage_AlpA"/>
    <property type="match status" value="1"/>
</dbReference>
<dbReference type="OrthoDB" id="1525365at2"/>
<comment type="caution">
    <text evidence="1">The sequence shown here is derived from an EMBL/GenBank/DDBJ whole genome shotgun (WGS) entry which is preliminary data.</text>
</comment>
<organism evidence="1 2">
    <name type="scientific">Pelagerythrobacter aerophilus</name>
    <dbReference type="NCBI Taxonomy" id="2306995"/>
    <lineage>
        <taxon>Bacteria</taxon>
        <taxon>Pseudomonadati</taxon>
        <taxon>Pseudomonadota</taxon>
        <taxon>Alphaproteobacteria</taxon>
        <taxon>Sphingomonadales</taxon>
        <taxon>Erythrobacteraceae</taxon>
        <taxon>Pelagerythrobacter</taxon>
    </lineage>
</organism>
<accession>A0A418NIE5</accession>
<name>A0A418NIE5_9SPHN</name>
<proteinExistence type="predicted"/>
<gene>
    <name evidence="1" type="ORF">D2V04_08205</name>
</gene>
<dbReference type="AlphaFoldDB" id="A0A418NIE5"/>
<protein>
    <submittedName>
        <fullName evidence="1">AlpA family phage regulatory protein</fullName>
    </submittedName>
</protein>
<evidence type="ECO:0000313" key="2">
    <source>
        <dbReference type="Proteomes" id="UP000285092"/>
    </source>
</evidence>
<keyword evidence="2" id="KW-1185">Reference proteome</keyword>
<dbReference type="RefSeq" id="WP_119512918.1">
    <property type="nucleotide sequence ID" value="NZ_QXFK01000015.1"/>
</dbReference>